<evidence type="ECO:0000313" key="10">
    <source>
        <dbReference type="Proteomes" id="UP000007241"/>
    </source>
</evidence>
<evidence type="ECO:0000256" key="7">
    <source>
        <dbReference type="SAM" id="MobiDB-lite"/>
    </source>
</evidence>
<keyword evidence="4" id="KW-0064">Aspartyl protease</keyword>
<organism evidence="9 10">
    <name type="scientific">Batrachochytrium dendrobatidis (strain JAM81 / FGSC 10211)</name>
    <name type="common">Frog chytrid fungus</name>
    <dbReference type="NCBI Taxonomy" id="684364"/>
    <lineage>
        <taxon>Eukaryota</taxon>
        <taxon>Fungi</taxon>
        <taxon>Fungi incertae sedis</taxon>
        <taxon>Chytridiomycota</taxon>
        <taxon>Chytridiomycota incertae sedis</taxon>
        <taxon>Chytridiomycetes</taxon>
        <taxon>Rhizophydiales</taxon>
        <taxon>Rhizophydiales incertae sedis</taxon>
        <taxon>Batrachochytrium</taxon>
    </lineage>
</organism>
<feature type="domain" description="Peptidase A1" evidence="8">
    <location>
        <begin position="66"/>
        <end position="417"/>
    </location>
</feature>
<dbReference type="GO" id="GO:0006508">
    <property type="term" value="P:proteolysis"/>
    <property type="evidence" value="ECO:0007669"/>
    <property type="project" value="UniProtKB-KW"/>
</dbReference>
<dbReference type="FunFam" id="2.40.70.10:FF:000017">
    <property type="entry name" value="Uncharacterized protein"/>
    <property type="match status" value="1"/>
</dbReference>
<gene>
    <name evidence="9" type="ORF">BATDEDRAFT_25259</name>
</gene>
<keyword evidence="10" id="KW-1185">Reference proteome</keyword>
<dbReference type="InterPro" id="IPR021109">
    <property type="entry name" value="Peptidase_aspartic_dom_sf"/>
</dbReference>
<evidence type="ECO:0000256" key="3">
    <source>
        <dbReference type="ARBA" id="ARBA00022729"/>
    </source>
</evidence>
<dbReference type="InParanoid" id="F4P4L3"/>
<feature type="region of interest" description="Disordered" evidence="7">
    <location>
        <begin position="442"/>
        <end position="461"/>
    </location>
</feature>
<dbReference type="AlphaFoldDB" id="F4P4L3"/>
<keyword evidence="6" id="KW-0865">Zymogen</keyword>
<evidence type="ECO:0000256" key="2">
    <source>
        <dbReference type="ARBA" id="ARBA00022670"/>
    </source>
</evidence>
<dbReference type="PANTHER" id="PTHR47965:SF12">
    <property type="entry name" value="ASPARTIC PROTEINASE 3-RELATED"/>
    <property type="match status" value="1"/>
</dbReference>
<dbReference type="FunFam" id="2.40.70.10:FF:000132">
    <property type="entry name" value="Uncharacterized protein"/>
    <property type="match status" value="1"/>
</dbReference>
<dbReference type="Pfam" id="PF00026">
    <property type="entry name" value="Asp"/>
    <property type="match status" value="1"/>
</dbReference>
<protein>
    <recommendedName>
        <fullName evidence="8">Peptidase A1 domain-containing protein</fullName>
    </recommendedName>
</protein>
<keyword evidence="2" id="KW-0645">Protease</keyword>
<proteinExistence type="inferred from homology"/>
<accession>F4P4L3</accession>
<evidence type="ECO:0000256" key="5">
    <source>
        <dbReference type="ARBA" id="ARBA00022801"/>
    </source>
</evidence>
<evidence type="ECO:0000256" key="1">
    <source>
        <dbReference type="ARBA" id="ARBA00007447"/>
    </source>
</evidence>
<dbReference type="SUPFAM" id="SSF50630">
    <property type="entry name" value="Acid proteases"/>
    <property type="match status" value="1"/>
</dbReference>
<evidence type="ECO:0000256" key="4">
    <source>
        <dbReference type="ARBA" id="ARBA00022750"/>
    </source>
</evidence>
<dbReference type="Gene3D" id="2.40.70.10">
    <property type="entry name" value="Acid Proteases"/>
    <property type="match status" value="2"/>
</dbReference>
<dbReference type="InterPro" id="IPR033121">
    <property type="entry name" value="PEPTIDASE_A1"/>
</dbReference>
<comment type="similarity">
    <text evidence="1">Belongs to the peptidase A1 family.</text>
</comment>
<sequence length="509" mass="55979">MYQIHNTFITLLDTMLITLECVLLALQAVSAVRLVLESPIEITGQSNNRLSKRSPVELSGGINKCFTIRSNVNGVDLNLQVDSSMADTIVPLSSSSSDIGLAIQSITSGKTVTINYKGEEYSGFSSTAAVTIPGTEITGINLPAILVEKKSPDLIGIGGKLKQGVFGFAYPLLSNHHSQTTAMDALYSNNVIPSNEVSIQLCPYEMLQESFINIGNTDITPKCRTDGKSVAWVQSPTTDEFTVDIKSILVNDKQVDLPAGFQKKVEYGRTLYSVIHTCFTYICLPEIVVTTLIDAILDSDAITVKNTMFSNNHLGKRRIKKRLRKNYLMFEPNYNIDWNKMPSLSITMFAQTPVTDDNRDSVVTIKLGPKDYMQRIDSKYVRFAVKICSSDYATLGIQFMIRLGLTFDLQNTRIGFGPGCGCEVSTDGYPIISNGHEVLWSPSQLPEQPSGSSSDGTSTLRRSLSRLGSTLRGIDMMYIGTLGDNHQVAVPEDTHHAVKSRKQTLNKLD</sequence>
<dbReference type="EMBL" id="GL882885">
    <property type="protein sequence ID" value="EGF79835.1"/>
    <property type="molecule type" value="Genomic_DNA"/>
</dbReference>
<dbReference type="PANTHER" id="PTHR47965">
    <property type="entry name" value="ASPARTYL PROTEASE-RELATED"/>
    <property type="match status" value="1"/>
</dbReference>
<name>F4P4L3_BATDJ</name>
<evidence type="ECO:0000256" key="6">
    <source>
        <dbReference type="ARBA" id="ARBA00023145"/>
    </source>
</evidence>
<dbReference type="PROSITE" id="PS51767">
    <property type="entry name" value="PEPTIDASE_A1"/>
    <property type="match status" value="1"/>
</dbReference>
<dbReference type="OrthoDB" id="2747330at2759"/>
<reference evidence="9 10" key="1">
    <citation type="submission" date="2009-12" db="EMBL/GenBank/DDBJ databases">
        <title>The draft genome of Batrachochytrium dendrobatidis.</title>
        <authorList>
            <consortium name="US DOE Joint Genome Institute (JGI-PGF)"/>
            <person name="Kuo A."/>
            <person name="Salamov A."/>
            <person name="Schmutz J."/>
            <person name="Lucas S."/>
            <person name="Pitluck S."/>
            <person name="Rosenblum E."/>
            <person name="Stajich J."/>
            <person name="Eisen M."/>
            <person name="Grigoriev I.V."/>
        </authorList>
    </citation>
    <scope>NUCLEOTIDE SEQUENCE [LARGE SCALE GENOMIC DNA]</scope>
    <source>
        <strain evidence="10">JAM81 / FGSC 10211</strain>
    </source>
</reference>
<evidence type="ECO:0000313" key="9">
    <source>
        <dbReference type="EMBL" id="EGF79835.1"/>
    </source>
</evidence>
<dbReference type="Proteomes" id="UP000007241">
    <property type="component" value="Unassembled WGS sequence"/>
</dbReference>
<evidence type="ECO:0000259" key="8">
    <source>
        <dbReference type="PROSITE" id="PS51767"/>
    </source>
</evidence>
<dbReference type="GeneID" id="18238747"/>
<dbReference type="RefSeq" id="XP_006679412.1">
    <property type="nucleotide sequence ID" value="XM_006679349.1"/>
</dbReference>
<keyword evidence="3" id="KW-0732">Signal</keyword>
<keyword evidence="5" id="KW-0378">Hydrolase</keyword>
<dbReference type="InterPro" id="IPR001461">
    <property type="entry name" value="Aspartic_peptidase_A1"/>
</dbReference>
<dbReference type="GO" id="GO:0004190">
    <property type="term" value="F:aspartic-type endopeptidase activity"/>
    <property type="evidence" value="ECO:0007669"/>
    <property type="project" value="UniProtKB-KW"/>
</dbReference>
<dbReference type="HOGENOM" id="CLU_037528_0_0_1"/>
<feature type="compositionally biased region" description="Low complexity" evidence="7">
    <location>
        <begin position="450"/>
        <end position="461"/>
    </location>
</feature>